<dbReference type="PROSITE" id="PS50093">
    <property type="entry name" value="PKD"/>
    <property type="match status" value="7"/>
</dbReference>
<feature type="signal peptide" evidence="6">
    <location>
        <begin position="1"/>
        <end position="28"/>
    </location>
</feature>
<keyword evidence="6" id="KW-0732">Signal</keyword>
<evidence type="ECO:0000256" key="2">
    <source>
        <dbReference type="ARBA" id="ARBA00022692"/>
    </source>
</evidence>
<keyword evidence="2" id="KW-0812">Transmembrane</keyword>
<evidence type="ECO:0000256" key="6">
    <source>
        <dbReference type="SAM" id="SignalP"/>
    </source>
</evidence>
<name>A0A1G9GV23_9BACT</name>
<organism evidence="8 9">
    <name type="scientific">Catalinimonas alkaloidigena</name>
    <dbReference type="NCBI Taxonomy" id="1075417"/>
    <lineage>
        <taxon>Bacteria</taxon>
        <taxon>Pseudomonadati</taxon>
        <taxon>Bacteroidota</taxon>
        <taxon>Cytophagia</taxon>
        <taxon>Cytophagales</taxon>
        <taxon>Catalimonadaceae</taxon>
        <taxon>Catalinimonas</taxon>
    </lineage>
</organism>
<dbReference type="OrthoDB" id="7794186at2"/>
<dbReference type="PANTHER" id="PTHR46730:SF4">
    <property type="entry name" value="POLYCYSTIC KIDNEY DISEASE PROTEIN 1-LIKE 1"/>
    <property type="match status" value="1"/>
</dbReference>
<dbReference type="CDD" id="cd00146">
    <property type="entry name" value="PKD"/>
    <property type="match status" value="5"/>
</dbReference>
<dbReference type="InterPro" id="IPR000601">
    <property type="entry name" value="PKD_dom"/>
</dbReference>
<dbReference type="InterPro" id="IPR013783">
    <property type="entry name" value="Ig-like_fold"/>
</dbReference>
<feature type="domain" description="PKD" evidence="7">
    <location>
        <begin position="1056"/>
        <end position="1114"/>
    </location>
</feature>
<keyword evidence="3" id="KW-0677">Repeat</keyword>
<feature type="domain" description="PKD" evidence="7">
    <location>
        <begin position="860"/>
        <end position="917"/>
    </location>
</feature>
<dbReference type="EMBL" id="FNFO01000004">
    <property type="protein sequence ID" value="SDL04123.1"/>
    <property type="molecule type" value="Genomic_DNA"/>
</dbReference>
<evidence type="ECO:0000256" key="4">
    <source>
        <dbReference type="ARBA" id="ARBA00022989"/>
    </source>
</evidence>
<evidence type="ECO:0000259" key="7">
    <source>
        <dbReference type="PROSITE" id="PS50093"/>
    </source>
</evidence>
<dbReference type="GO" id="GO:0005886">
    <property type="term" value="C:plasma membrane"/>
    <property type="evidence" value="ECO:0007669"/>
    <property type="project" value="TreeGrafter"/>
</dbReference>
<dbReference type="InterPro" id="IPR026341">
    <property type="entry name" value="T9SS_type_B"/>
</dbReference>
<gene>
    <name evidence="8" type="ORF">SAMN05421823_104217</name>
</gene>
<sequence length="1462" mass="158341">MRRTPLHHLCYLWRYLPLVWLLATTARAGVFDEGDSTTAESPAIAPAACDPLQFTAAFNSNRSGNVSRNLGSCTSPPVLNPSGDSTDNRFCTGTEVALAVITKDSLSLTTRWRATRLNGSIDQSYYFTQQNSFLWSDKKTEIIRFNQPGEYQISLRISNSCGKDTTVCGKVYIYDKPILDIKGPTTPLCGPATVNLSAVLQAGTPLGYKWSFRWVNGTNPPQWPMRRDSTALAPFTLLPGEYEIRLRAGGLCDSSNVVRKTIVVVPPPVANAGGGSASQLEVCARDTFLLAGELQPEPYINYRWTPLDGSDSVFMQSYPAQVSIGRPGTYRYQLKAFVGAVNTPSCESYDTVTVVVRPKPKVTIGDGTPARAVCLGDSPFTLTATVDPVTPGIQGKWIGPIITKDGVFAPDTVGIFVVGYTYQNEQGCADTARLAITVTPRPVVALTGKRNFCPGDSPTKLQVNPASPAGVWSYPANPGAITSEGTFSPGVAGTGQHNLTYTLSNIGAGKCTYVYTLAVSVVDENVDLIPVNQINVCQSEGIIALPTPLLQTGTWIGAGVTSDGRFDPKAIKIVNNDSTKTTLRYTVAADGCAVSDLLTVNVLPAATVSLTNLQPTYCAYDAPVTLSATPAGGTWFVGGQPLAGTTFDPAAFPADSTYWVRYQVSNQYGCVSADSMQVMIVNVTADFSVPDTLCAGKPVTFTNLSTGPPGSFQWFYKADIDPAATSTGTTGTFTYADSGTYVVRLIATAQGSGCTDTAEYTVHVLPTPDATVTAELLVTNPQDTCGVQTYQFRPLYETKDAAATYLWTFDNGDSSTLREPDPVTFVSDSVEATTYQVTLRIITRCDTAVSSLPITVNPLPVARFAPELDTICADQTILFNNFTYGSQSAYTWNFGDGTPPVVTTQRTNVSHTFRYAGPGQDTTYRVTLSVNGPCGPSTYQDNIFVTRNRVQSFFNVPSRQGCAPFTQTFTSNQLAGRNQLTWIWGDGSTSAGGIAQTHTFNQAGTYTVQLVVENACNVDTFSQQIVVNPLPEASFTLSSANLCIGEELILTNTLPNPFQSRWNFGDGTTSDLNPAPPHRYDSAGTYVVTLRVTNPTTGCRQTVQRTVTVSPRMTPAFMPLRDELRQDSALFTFNNLSTPQMQGATFTWDFGDESAPQTIQDYDPILHQYTEAGTFTVTLYTTTPGGCRDSVSHPVTVLPVTAVPDFTAQITEACAPVVVTFENLSKYATSYTWDFGNGTSSQAANPPPITYAVPGTYTVRLVVRNAIGVQEQIKTNYIIVNERPVAGFTVSTTAPEAPNEEVFFRNQSSGADSYLWDFGDGLKSTEPEPRHAYRESGVYDVQLIAYNAEGCIDTLTLYSIISAQEGKGLQLPNAFTPRGGALDFSQNRNDFFAPLTEGASQYELRVFNRWGEILFETHDPKRGWDGYFNGQLLPQDVYVYRLKVTFTNGQYVEHVGEVTLVR</sequence>
<evidence type="ECO:0000256" key="5">
    <source>
        <dbReference type="ARBA" id="ARBA00023136"/>
    </source>
</evidence>
<dbReference type="Gene3D" id="2.60.40.10">
    <property type="entry name" value="Immunoglobulins"/>
    <property type="match status" value="8"/>
</dbReference>
<dbReference type="RefSeq" id="WP_089682137.1">
    <property type="nucleotide sequence ID" value="NZ_FNFO01000004.1"/>
</dbReference>
<dbReference type="Proteomes" id="UP000198510">
    <property type="component" value="Unassembled WGS sequence"/>
</dbReference>
<comment type="subcellular location">
    <subcellularLocation>
        <location evidence="1">Membrane</location>
        <topology evidence="1">Multi-pass membrane protein</topology>
    </subcellularLocation>
</comment>
<dbReference type="NCBIfam" id="TIGR04131">
    <property type="entry name" value="Bac_Flav_CTERM"/>
    <property type="match status" value="1"/>
</dbReference>
<reference evidence="8 9" key="1">
    <citation type="submission" date="2016-10" db="EMBL/GenBank/DDBJ databases">
        <authorList>
            <person name="de Groot N.N."/>
        </authorList>
    </citation>
    <scope>NUCLEOTIDE SEQUENCE [LARGE SCALE GENOMIC DNA]</scope>
    <source>
        <strain evidence="8 9">DSM 25186</strain>
    </source>
</reference>
<feature type="domain" description="PKD" evidence="7">
    <location>
        <begin position="1229"/>
        <end position="1268"/>
    </location>
</feature>
<dbReference type="PANTHER" id="PTHR46730">
    <property type="entry name" value="POLYCYSTIN-1"/>
    <property type="match status" value="1"/>
</dbReference>
<dbReference type="Pfam" id="PF18911">
    <property type="entry name" value="PKD_4"/>
    <property type="match status" value="6"/>
</dbReference>
<dbReference type="Pfam" id="PF13585">
    <property type="entry name" value="CHU_C"/>
    <property type="match status" value="1"/>
</dbReference>
<dbReference type="GO" id="GO:0005261">
    <property type="term" value="F:monoatomic cation channel activity"/>
    <property type="evidence" value="ECO:0007669"/>
    <property type="project" value="TreeGrafter"/>
</dbReference>
<keyword evidence="9" id="KW-1185">Reference proteome</keyword>
<keyword evidence="5" id="KW-0472">Membrane</keyword>
<dbReference type="GO" id="GO:0006816">
    <property type="term" value="P:calcium ion transport"/>
    <property type="evidence" value="ECO:0007669"/>
    <property type="project" value="TreeGrafter"/>
</dbReference>
<keyword evidence="4" id="KW-1133">Transmembrane helix</keyword>
<feature type="domain" description="PKD" evidence="7">
    <location>
        <begin position="1128"/>
        <end position="1197"/>
    </location>
</feature>
<feature type="domain" description="PKD" evidence="7">
    <location>
        <begin position="682"/>
        <end position="769"/>
    </location>
</feature>
<evidence type="ECO:0000313" key="9">
    <source>
        <dbReference type="Proteomes" id="UP000198510"/>
    </source>
</evidence>
<protein>
    <submittedName>
        <fullName evidence="8">Gliding motility-associated C-terminal domain-containing protein</fullName>
    </submittedName>
</protein>
<feature type="chain" id="PRO_5011626879" evidence="6">
    <location>
        <begin position="29"/>
        <end position="1462"/>
    </location>
</feature>
<dbReference type="InterPro" id="IPR035986">
    <property type="entry name" value="PKD_dom_sf"/>
</dbReference>
<proteinExistence type="predicted"/>
<evidence type="ECO:0000256" key="3">
    <source>
        <dbReference type="ARBA" id="ARBA00022737"/>
    </source>
</evidence>
<evidence type="ECO:0000256" key="1">
    <source>
        <dbReference type="ARBA" id="ARBA00004141"/>
    </source>
</evidence>
<feature type="domain" description="PKD" evidence="7">
    <location>
        <begin position="968"/>
        <end position="1027"/>
    </location>
</feature>
<accession>A0A1G9GV23</accession>
<dbReference type="SUPFAM" id="SSF49299">
    <property type="entry name" value="PKD domain"/>
    <property type="match status" value="8"/>
</dbReference>
<evidence type="ECO:0000313" key="8">
    <source>
        <dbReference type="EMBL" id="SDL04123.1"/>
    </source>
</evidence>
<dbReference type="SMART" id="SM00089">
    <property type="entry name" value="PKD"/>
    <property type="match status" value="8"/>
</dbReference>
<dbReference type="STRING" id="1075417.SAMN05421823_104217"/>
<dbReference type="InterPro" id="IPR022409">
    <property type="entry name" value="PKD/Chitinase_dom"/>
</dbReference>
<feature type="domain" description="PKD" evidence="7">
    <location>
        <begin position="1284"/>
        <end position="1350"/>
    </location>
</feature>